<dbReference type="PANTHER" id="PTHR10223">
    <property type="entry name" value="26S PROTEASOME NON-ATPASE REGULATORY SUBUNIT 4"/>
    <property type="match status" value="1"/>
</dbReference>
<dbReference type="SMART" id="SM00256">
    <property type="entry name" value="FBOX"/>
    <property type="match status" value="1"/>
</dbReference>
<dbReference type="InterPro" id="IPR036047">
    <property type="entry name" value="F-box-like_dom_sf"/>
</dbReference>
<protein>
    <submittedName>
        <fullName evidence="3">Putative F-box repeat-containing protein pof10</fullName>
    </submittedName>
</protein>
<feature type="region of interest" description="Disordered" evidence="1">
    <location>
        <begin position="1031"/>
        <end position="1083"/>
    </location>
</feature>
<dbReference type="GO" id="GO:0008540">
    <property type="term" value="C:proteasome regulatory particle, base subcomplex"/>
    <property type="evidence" value="ECO:0007669"/>
    <property type="project" value="TreeGrafter"/>
</dbReference>
<dbReference type="GO" id="GO:0043161">
    <property type="term" value="P:proteasome-mediated ubiquitin-dependent protein catabolic process"/>
    <property type="evidence" value="ECO:0007669"/>
    <property type="project" value="TreeGrafter"/>
</dbReference>
<evidence type="ECO:0000256" key="1">
    <source>
        <dbReference type="SAM" id="MobiDB-lite"/>
    </source>
</evidence>
<accession>A0A370T9L5</accession>
<dbReference type="Gene3D" id="1.20.1280.50">
    <property type="match status" value="1"/>
</dbReference>
<evidence type="ECO:0000259" key="2">
    <source>
        <dbReference type="PROSITE" id="PS50181"/>
    </source>
</evidence>
<dbReference type="OrthoDB" id="2095648at2759"/>
<dbReference type="InterPro" id="IPR015943">
    <property type="entry name" value="WD40/YVTN_repeat-like_dom_sf"/>
</dbReference>
<organism evidence="3 4">
    <name type="scientific">Venustampulla echinocandica</name>
    <dbReference type="NCBI Taxonomy" id="2656787"/>
    <lineage>
        <taxon>Eukaryota</taxon>
        <taxon>Fungi</taxon>
        <taxon>Dikarya</taxon>
        <taxon>Ascomycota</taxon>
        <taxon>Pezizomycotina</taxon>
        <taxon>Leotiomycetes</taxon>
        <taxon>Helotiales</taxon>
        <taxon>Pleuroascaceae</taxon>
        <taxon>Venustampulla</taxon>
    </lineage>
</organism>
<comment type="caution">
    <text evidence="3">The sequence shown here is derived from an EMBL/GenBank/DDBJ whole genome shotgun (WGS) entry which is preliminary data.</text>
</comment>
<keyword evidence="4" id="KW-1185">Reference proteome</keyword>
<gene>
    <name evidence="3" type="ORF">BP5553_10223</name>
</gene>
<feature type="region of interest" description="Disordered" evidence="1">
    <location>
        <begin position="1125"/>
        <end position="1156"/>
    </location>
</feature>
<feature type="compositionally biased region" description="Polar residues" evidence="1">
    <location>
        <begin position="1046"/>
        <end position="1079"/>
    </location>
</feature>
<reference evidence="3 4" key="1">
    <citation type="journal article" date="2018" name="IMA Fungus">
        <title>IMA Genome-F 9: Draft genome sequence of Annulohypoxylon stygium, Aspergillus mulundensis, Berkeleyomyces basicola (syn. Thielaviopsis basicola), Ceratocystis smalleyi, two Cercospora beticola strains, Coleophoma cylindrospora, Fusarium fracticaudum, Phialophora cf. hyalina, and Morchella septimelata.</title>
        <authorList>
            <person name="Wingfield B.D."/>
            <person name="Bills G.F."/>
            <person name="Dong Y."/>
            <person name="Huang W."/>
            <person name="Nel W.J."/>
            <person name="Swalarsk-Parry B.S."/>
            <person name="Vaghefi N."/>
            <person name="Wilken P.M."/>
            <person name="An Z."/>
            <person name="de Beer Z.W."/>
            <person name="De Vos L."/>
            <person name="Chen L."/>
            <person name="Duong T.A."/>
            <person name="Gao Y."/>
            <person name="Hammerbacher A."/>
            <person name="Kikkert J.R."/>
            <person name="Li Y."/>
            <person name="Li H."/>
            <person name="Li K."/>
            <person name="Li Q."/>
            <person name="Liu X."/>
            <person name="Ma X."/>
            <person name="Naidoo K."/>
            <person name="Pethybridge S.J."/>
            <person name="Sun J."/>
            <person name="Steenkamp E.T."/>
            <person name="van der Nest M.A."/>
            <person name="van Wyk S."/>
            <person name="Wingfield M.J."/>
            <person name="Xiong C."/>
            <person name="Yue Q."/>
            <person name="Zhang X."/>
        </authorList>
    </citation>
    <scope>NUCLEOTIDE SEQUENCE [LARGE SCALE GENOMIC DNA]</scope>
    <source>
        <strain evidence="3 4">BP 5553</strain>
    </source>
</reference>
<dbReference type="Gene3D" id="2.130.10.10">
    <property type="entry name" value="YVTN repeat-like/Quinoprotein amine dehydrogenase"/>
    <property type="match status" value="1"/>
</dbReference>
<dbReference type="RefSeq" id="XP_031864870.1">
    <property type="nucleotide sequence ID" value="XM_032018846.1"/>
</dbReference>
<sequence length="1207" mass="131488">MQPEPTETSTPLSNNINPLETNDNSQYGFHDHEELQSADLQLRGPLVEDRAGFAASNRTSPGTGSPPSNGPRVQEELARLSLGGRSGENSRPKPSFQRISEYENALSHSPPRRQSEGPGFKVIKKKGRRLDAPQLDQFPNEVLTHILSHLPAASLSIVSQVSKKFYGLVTTHHAWRVAFSRFFPGPDTIDTPDAPIHTNRRGSDQEVREQLRSELRVFTRLTGLASWRSEYILRTRLLRSLARGKPAQIAPGRGASSRSNSAANNANAVVTYSSQLFATVNHIHANFSNGKKSPRFIHGTEELGAACSSDPNIGKVDNWGLSDPQALPQFAELFVGEQPYGYGDGPAGLPNSMDLSQPFGMVYGEGFPGGQTYFRSTEEMRGRFINHPNDIVDHRCGIPTIPGITEAISAVWIAQSTAVPVSTSGLVGIMTGSTLGIVTTYSLGADTPHGRRIPKGQLTAKWVLSPGVPIISLRVDDAYSPTRKASGRIWAVALNALGEVFYLTEHLRSPLVDAKVKEDDTIRHAWNTGRSAFWNLVEPSRRLARDDPYNESETHGSYSPRSSKQRRLSKAQVVAETLEIEKYLAYRPAHFRKICQGWDMRRRLEVDFAGDDGNGAGEGIVVIKCGLEEGQNAELRRFTRWKAEQDSRREYPTPKTPQMPTDAPTMASLFGGGTVITPPRNSSPDRSRTSSVFGDRVVTSSPNKTSPEHSPYTPSTPSRQSISANLLEEWRTSLLSLENHPVDQITTSAIDMSTYALTTLGEDPLQTVNGNSGLPSPFGTPSGSGVGPTQIPGHRARFLAVGTNTGNVVMWNMRGPQSTNPVLVNELQPLRTIYTDSPQISCVAVSALHVVHGGNDGLVQAWDPLASTLQPVRTLNSRFSSRARRRLAQAEASAQGVGINLYAAGTIALDPDPTILRGMVSLGTHLRYWSYSSSAADQYKSKKRRLRLSNERGSNGGPDKFSSSGRGALMGYIATEQEELRKEKLRRAREEARLLGRFGVGLGGLSEEEALKYAEMVSAEAFQHDLERRMSMSTSTSDGGYHADTGETSSVNGEAVWSSSSATVTPEGSVQGQSYTSPKHNADDEFDQDIEEAIRLSLLDGVDEGGRSPRASGCGDYDIPIKYKAKKSRRSASSSPSSSKASKHRVKTMASGSSCKEPVAADDLDYALRLSLAEARSKGQAVEDVEEDEFPTLERREVVGKGKGRAW</sequence>
<dbReference type="InterPro" id="IPR011047">
    <property type="entry name" value="Quinoprotein_ADH-like_sf"/>
</dbReference>
<dbReference type="InterPro" id="IPR001810">
    <property type="entry name" value="F-box_dom"/>
</dbReference>
<feature type="domain" description="F-box" evidence="2">
    <location>
        <begin position="132"/>
        <end position="178"/>
    </location>
</feature>
<feature type="compositionally biased region" description="Basic and acidic residues" evidence="1">
    <location>
        <begin position="643"/>
        <end position="652"/>
    </location>
</feature>
<dbReference type="SUPFAM" id="SSF50998">
    <property type="entry name" value="Quinoprotein alcohol dehydrogenase-like"/>
    <property type="match status" value="1"/>
</dbReference>
<evidence type="ECO:0000313" key="4">
    <source>
        <dbReference type="Proteomes" id="UP000254866"/>
    </source>
</evidence>
<dbReference type="SUPFAM" id="SSF81383">
    <property type="entry name" value="F-box domain"/>
    <property type="match status" value="1"/>
</dbReference>
<dbReference type="EMBL" id="NPIC01000015">
    <property type="protein sequence ID" value="RDL30345.1"/>
    <property type="molecule type" value="Genomic_DNA"/>
</dbReference>
<feature type="region of interest" description="Disordered" evidence="1">
    <location>
        <begin position="766"/>
        <end position="791"/>
    </location>
</feature>
<name>A0A370T9L5_9HELO</name>
<dbReference type="Proteomes" id="UP000254866">
    <property type="component" value="Unassembled WGS sequence"/>
</dbReference>
<dbReference type="PROSITE" id="PS50181">
    <property type="entry name" value="FBOX"/>
    <property type="match status" value="1"/>
</dbReference>
<feature type="region of interest" description="Disordered" evidence="1">
    <location>
        <begin position="673"/>
        <end position="720"/>
    </location>
</feature>
<feature type="region of interest" description="Disordered" evidence="1">
    <location>
        <begin position="643"/>
        <end position="662"/>
    </location>
</feature>
<feature type="compositionally biased region" description="Basic and acidic residues" evidence="1">
    <location>
        <begin position="545"/>
        <end position="554"/>
    </location>
</feature>
<dbReference type="AlphaFoldDB" id="A0A370T9L5"/>
<dbReference type="GO" id="GO:0031593">
    <property type="term" value="F:polyubiquitin modification-dependent protein binding"/>
    <property type="evidence" value="ECO:0007669"/>
    <property type="project" value="TreeGrafter"/>
</dbReference>
<dbReference type="PANTHER" id="PTHR10223:SF2">
    <property type="entry name" value="F-BOX AND WD DOMAIN PROTEIN (AFU_ORTHOLOGUE AFUA_6G11400)"/>
    <property type="match status" value="1"/>
</dbReference>
<dbReference type="CDD" id="cd09917">
    <property type="entry name" value="F-box_SF"/>
    <property type="match status" value="1"/>
</dbReference>
<dbReference type="GeneID" id="43603072"/>
<feature type="region of interest" description="Disordered" evidence="1">
    <location>
        <begin position="1"/>
        <end position="74"/>
    </location>
</feature>
<feature type="compositionally biased region" description="Low complexity" evidence="1">
    <location>
        <begin position="56"/>
        <end position="72"/>
    </location>
</feature>
<feature type="compositionally biased region" description="Polar residues" evidence="1">
    <location>
        <begin position="689"/>
        <end position="705"/>
    </location>
</feature>
<proteinExistence type="predicted"/>
<feature type="region of interest" description="Disordered" evidence="1">
    <location>
        <begin position="545"/>
        <end position="566"/>
    </location>
</feature>
<dbReference type="STRING" id="2656787.A0A370T9L5"/>
<feature type="compositionally biased region" description="Polar residues" evidence="1">
    <location>
        <begin position="766"/>
        <end position="783"/>
    </location>
</feature>
<dbReference type="Pfam" id="PF12937">
    <property type="entry name" value="F-box-like"/>
    <property type="match status" value="1"/>
</dbReference>
<dbReference type="GO" id="GO:0005829">
    <property type="term" value="C:cytosol"/>
    <property type="evidence" value="ECO:0007669"/>
    <property type="project" value="TreeGrafter"/>
</dbReference>
<dbReference type="GO" id="GO:0005634">
    <property type="term" value="C:nucleus"/>
    <property type="evidence" value="ECO:0007669"/>
    <property type="project" value="TreeGrafter"/>
</dbReference>
<feature type="compositionally biased region" description="Low complexity" evidence="1">
    <location>
        <begin position="1131"/>
        <end position="1140"/>
    </location>
</feature>
<dbReference type="InterPro" id="IPR027040">
    <property type="entry name" value="PSMD4"/>
</dbReference>
<feature type="compositionally biased region" description="Polar residues" evidence="1">
    <location>
        <begin position="1"/>
        <end position="27"/>
    </location>
</feature>
<evidence type="ECO:0000313" key="3">
    <source>
        <dbReference type="EMBL" id="RDL30345.1"/>
    </source>
</evidence>